<feature type="transmembrane region" description="Helical" evidence="1">
    <location>
        <begin position="148"/>
        <end position="165"/>
    </location>
</feature>
<reference evidence="2 3" key="1">
    <citation type="submission" date="2016-11" db="EMBL/GenBank/DDBJ databases">
        <authorList>
            <person name="Jaros S."/>
            <person name="Januszkiewicz K."/>
            <person name="Wedrychowicz H."/>
        </authorList>
    </citation>
    <scope>NUCLEOTIDE SEQUENCE [LARGE SCALE GENOMIC DNA]</scope>
    <source>
        <strain evidence="2 3">GAS242</strain>
    </source>
</reference>
<dbReference type="EMBL" id="LT670818">
    <property type="protein sequence ID" value="SHG88937.1"/>
    <property type="molecule type" value="Genomic_DNA"/>
</dbReference>
<dbReference type="AlphaFoldDB" id="A0A1M5NHJ1"/>
<dbReference type="Proteomes" id="UP000190675">
    <property type="component" value="Chromosome I"/>
</dbReference>
<feature type="transmembrane region" description="Helical" evidence="1">
    <location>
        <begin position="64"/>
        <end position="83"/>
    </location>
</feature>
<dbReference type="OrthoDB" id="9815569at2"/>
<dbReference type="InterPro" id="IPR014470">
    <property type="entry name" value="UCP01500"/>
</dbReference>
<evidence type="ECO:0000313" key="2">
    <source>
        <dbReference type="EMBL" id="SHG88937.1"/>
    </source>
</evidence>
<dbReference type="RefSeq" id="WP_079567961.1">
    <property type="nucleotide sequence ID" value="NZ_LT670818.1"/>
</dbReference>
<dbReference type="PIRSF" id="PIRSF015000">
    <property type="entry name" value="UCP01500"/>
    <property type="match status" value="1"/>
</dbReference>
<keyword evidence="1" id="KW-1133">Transmembrane helix</keyword>
<sequence>MSESNIEGKQSAFNPADITALSHLYRGELYRSTVWRTRLDTTTNWAVLTTGIALSLTFSSESASPLPLVLVGLLVTTFLYIEARRYRFFDFWRMRAHVLEVYFFGPILRGHGVQVENGWNEILYQDYRAPNLHITYAEAVGRRLRHNYSWIFAIQVTAYLGKLLIHPVPVASLQEFWMRAAIGPIPGQFVLLAGLAFHATWIMIAIATYRGRRGAGRARPQNPERDRLLDLARG</sequence>
<feature type="transmembrane region" description="Helical" evidence="1">
    <location>
        <begin position="185"/>
        <end position="209"/>
    </location>
</feature>
<keyword evidence="1" id="KW-0472">Membrane</keyword>
<evidence type="ECO:0000313" key="3">
    <source>
        <dbReference type="Proteomes" id="UP000190675"/>
    </source>
</evidence>
<protein>
    <submittedName>
        <fullName evidence="2">Uncharacterized membrane protein</fullName>
    </submittedName>
</protein>
<accession>A0A1M5NHJ1</accession>
<keyword evidence="1" id="KW-0812">Transmembrane</keyword>
<name>A0A1M5NHJ1_9BRAD</name>
<proteinExistence type="predicted"/>
<organism evidence="2 3">
    <name type="scientific">Bradyrhizobium erythrophlei</name>
    <dbReference type="NCBI Taxonomy" id="1437360"/>
    <lineage>
        <taxon>Bacteria</taxon>
        <taxon>Pseudomonadati</taxon>
        <taxon>Pseudomonadota</taxon>
        <taxon>Alphaproteobacteria</taxon>
        <taxon>Hyphomicrobiales</taxon>
        <taxon>Nitrobacteraceae</taxon>
        <taxon>Bradyrhizobium</taxon>
    </lineage>
</organism>
<dbReference type="Pfam" id="PF10028">
    <property type="entry name" value="DUF2270"/>
    <property type="match status" value="1"/>
</dbReference>
<gene>
    <name evidence="2" type="ORF">SAMN05444169_4659</name>
</gene>
<evidence type="ECO:0000256" key="1">
    <source>
        <dbReference type="SAM" id="Phobius"/>
    </source>
</evidence>